<feature type="domain" description="SusD-like N-terminal" evidence="1">
    <location>
        <begin position="97"/>
        <end position="173"/>
    </location>
</feature>
<dbReference type="PROSITE" id="PS51257">
    <property type="entry name" value="PROKAR_LIPOPROTEIN"/>
    <property type="match status" value="1"/>
</dbReference>
<dbReference type="Gene3D" id="1.25.40.390">
    <property type="match status" value="1"/>
</dbReference>
<evidence type="ECO:0000259" key="1">
    <source>
        <dbReference type="Pfam" id="PF14322"/>
    </source>
</evidence>
<evidence type="ECO:0000313" key="3">
    <source>
        <dbReference type="Proteomes" id="UP000823865"/>
    </source>
</evidence>
<feature type="non-terminal residue" evidence="2">
    <location>
        <position position="199"/>
    </location>
</feature>
<name>A0A9E2P016_9BACT</name>
<dbReference type="SUPFAM" id="SSF48452">
    <property type="entry name" value="TPR-like"/>
    <property type="match status" value="1"/>
</dbReference>
<comment type="caution">
    <text evidence="2">The sequence shown here is derived from an EMBL/GenBank/DDBJ whole genome shotgun (WGS) entry which is preliminary data.</text>
</comment>
<protein>
    <submittedName>
        <fullName evidence="2">RagB/SusD family nutrient uptake outer membrane protein</fullName>
    </submittedName>
</protein>
<sequence>MKKLIYLVTIAGGLLLTASCVDLDQEPQSFITEEQYISTISQESLESAATALQSNLWHDNYGFNCRIQRIQVCADEITYRAAKAGNELAYYDRLSPDISANTADFDTSWEDFYFVIANANKLICRAKAPEESTEEEVNQFNSVLAEAYFMRGLSYFYLVRMYGNIPIVPEDGNETLINCPLSSPEDVYNQMIIPSLEYA</sequence>
<accession>A0A9E2P016</accession>
<reference evidence="2" key="2">
    <citation type="submission" date="2021-04" db="EMBL/GenBank/DDBJ databases">
        <authorList>
            <person name="Gilroy R."/>
        </authorList>
    </citation>
    <scope>NUCLEOTIDE SEQUENCE</scope>
    <source>
        <strain evidence="2">G3-2149</strain>
    </source>
</reference>
<reference evidence="2" key="1">
    <citation type="journal article" date="2021" name="PeerJ">
        <title>Extensive microbial diversity within the chicken gut microbiome revealed by metagenomics and culture.</title>
        <authorList>
            <person name="Gilroy R."/>
            <person name="Ravi A."/>
            <person name="Getino M."/>
            <person name="Pursley I."/>
            <person name="Horton D.L."/>
            <person name="Alikhan N.F."/>
            <person name="Baker D."/>
            <person name="Gharbi K."/>
            <person name="Hall N."/>
            <person name="Watson M."/>
            <person name="Adriaenssens E.M."/>
            <person name="Foster-Nyarko E."/>
            <person name="Jarju S."/>
            <person name="Secka A."/>
            <person name="Antonio M."/>
            <person name="Oren A."/>
            <person name="Chaudhuri R.R."/>
            <person name="La Ragione R."/>
            <person name="Hildebrand F."/>
            <person name="Pallen M.J."/>
        </authorList>
    </citation>
    <scope>NUCLEOTIDE SEQUENCE</scope>
    <source>
        <strain evidence="2">G3-2149</strain>
    </source>
</reference>
<dbReference type="Proteomes" id="UP000823865">
    <property type="component" value="Unassembled WGS sequence"/>
</dbReference>
<evidence type="ECO:0000313" key="2">
    <source>
        <dbReference type="EMBL" id="MBU3852334.1"/>
    </source>
</evidence>
<proteinExistence type="predicted"/>
<dbReference type="Pfam" id="PF14322">
    <property type="entry name" value="SusD-like_3"/>
    <property type="match status" value="1"/>
</dbReference>
<dbReference type="InterPro" id="IPR033985">
    <property type="entry name" value="SusD-like_N"/>
</dbReference>
<gene>
    <name evidence="2" type="ORF">H9789_00620</name>
</gene>
<dbReference type="EMBL" id="JAHLFU010000015">
    <property type="protein sequence ID" value="MBU3852334.1"/>
    <property type="molecule type" value="Genomic_DNA"/>
</dbReference>
<organism evidence="2 3">
    <name type="scientific">Candidatus Paraprevotella stercoravium</name>
    <dbReference type="NCBI Taxonomy" id="2838725"/>
    <lineage>
        <taxon>Bacteria</taxon>
        <taxon>Pseudomonadati</taxon>
        <taxon>Bacteroidota</taxon>
        <taxon>Bacteroidia</taxon>
        <taxon>Bacteroidales</taxon>
        <taxon>Prevotellaceae</taxon>
        <taxon>Paraprevotella</taxon>
    </lineage>
</organism>
<dbReference type="InterPro" id="IPR011990">
    <property type="entry name" value="TPR-like_helical_dom_sf"/>
</dbReference>
<dbReference type="AlphaFoldDB" id="A0A9E2P016"/>